<dbReference type="EMBL" id="SISG01000001">
    <property type="protein sequence ID" value="TBN58050.1"/>
    <property type="molecule type" value="Genomic_DNA"/>
</dbReference>
<evidence type="ECO:0000259" key="2">
    <source>
        <dbReference type="Pfam" id="PF00924"/>
    </source>
</evidence>
<keyword evidence="1" id="KW-0472">Membrane</keyword>
<dbReference type="Gene3D" id="1.10.287.1260">
    <property type="match status" value="1"/>
</dbReference>
<dbReference type="SUPFAM" id="SSF50182">
    <property type="entry name" value="Sm-like ribonucleoproteins"/>
    <property type="match status" value="1"/>
</dbReference>
<evidence type="ECO:0000313" key="3">
    <source>
        <dbReference type="EMBL" id="TBN58050.1"/>
    </source>
</evidence>
<feature type="transmembrane region" description="Helical" evidence="1">
    <location>
        <begin position="156"/>
        <end position="175"/>
    </location>
</feature>
<dbReference type="GO" id="GO:0055085">
    <property type="term" value="P:transmembrane transport"/>
    <property type="evidence" value="ECO:0007669"/>
    <property type="project" value="InterPro"/>
</dbReference>
<evidence type="ECO:0000256" key="1">
    <source>
        <dbReference type="SAM" id="Phobius"/>
    </source>
</evidence>
<dbReference type="AlphaFoldDB" id="A0A4Q9H045"/>
<dbReference type="InterPro" id="IPR006685">
    <property type="entry name" value="MscS_channel_2nd"/>
</dbReference>
<dbReference type="GO" id="GO:0016020">
    <property type="term" value="C:membrane"/>
    <property type="evidence" value="ECO:0007669"/>
    <property type="project" value="InterPro"/>
</dbReference>
<sequence length="389" mass="42530">MPQLSPWLAFFVVLGIALVAALVLVAIVAGIARLFARRREWPKSLTSRARHPFRLLMLVIAVVAAVQLAFPAPTYLGLVQHGLLIAAIVAIAWLLGALLGFAIGIGMSRYRTDIPDNKVARRMHTQLAIVSRLVNVVITILAIGAILLTFPGVEAVGTSVLASAGLVSVVAGLAAQSTLANVFAGIQLAFSDAIRVDDVVIVENEWGRIEEVTLSYVVVHLWDDRRMVLPSTWFTTKPFQNWTRNSSELLGAVEFDLDWRISPSAMRVELEKVLQRATIWDGRASVLQVTDAVGGFVRVRILVTAIDAPTLFDLRCYIREEMVEWIQAQGAGLPRQRIELVEAAVKKPERTKTEPIGLFTGTVDAQERAAQFTSSIPLPGHVAVTHDAR</sequence>
<feature type="transmembrane region" description="Helical" evidence="1">
    <location>
        <begin position="127"/>
        <end position="150"/>
    </location>
</feature>
<keyword evidence="1" id="KW-1133">Transmembrane helix</keyword>
<feature type="transmembrane region" description="Helical" evidence="1">
    <location>
        <begin position="82"/>
        <end position="106"/>
    </location>
</feature>
<dbReference type="Pfam" id="PF00924">
    <property type="entry name" value="MS_channel_2nd"/>
    <property type="match status" value="1"/>
</dbReference>
<accession>A0A4Q9H045</accession>
<dbReference type="PANTHER" id="PTHR30566:SF25">
    <property type="entry name" value="INNER MEMBRANE PROTEIN"/>
    <property type="match status" value="1"/>
</dbReference>
<name>A0A4Q9H045_9MICO</name>
<organism evidence="3 4">
    <name type="scientific">Glaciihabitans arcticus</name>
    <dbReference type="NCBI Taxonomy" id="2668039"/>
    <lineage>
        <taxon>Bacteria</taxon>
        <taxon>Bacillati</taxon>
        <taxon>Actinomycetota</taxon>
        <taxon>Actinomycetes</taxon>
        <taxon>Micrococcales</taxon>
        <taxon>Microbacteriaceae</taxon>
        <taxon>Glaciihabitans</taxon>
    </lineage>
</organism>
<dbReference type="PANTHER" id="PTHR30566">
    <property type="entry name" value="YNAI-RELATED MECHANOSENSITIVE ION CHANNEL"/>
    <property type="match status" value="1"/>
</dbReference>
<feature type="transmembrane region" description="Helical" evidence="1">
    <location>
        <begin position="53"/>
        <end position="70"/>
    </location>
</feature>
<keyword evidence="1" id="KW-0812">Transmembrane</keyword>
<feature type="transmembrane region" description="Helical" evidence="1">
    <location>
        <begin position="6"/>
        <end position="32"/>
    </location>
</feature>
<comment type="caution">
    <text evidence="3">The sequence shown here is derived from an EMBL/GenBank/DDBJ whole genome shotgun (WGS) entry which is preliminary data.</text>
</comment>
<proteinExistence type="predicted"/>
<feature type="domain" description="Mechanosensitive ion channel MscS" evidence="2">
    <location>
        <begin position="178"/>
        <end position="244"/>
    </location>
</feature>
<gene>
    <name evidence="3" type="ORF">EYE40_11965</name>
</gene>
<keyword evidence="4" id="KW-1185">Reference proteome</keyword>
<dbReference type="RefSeq" id="WP_130982159.1">
    <property type="nucleotide sequence ID" value="NZ_SISG01000001.1"/>
</dbReference>
<protein>
    <submittedName>
        <fullName evidence="3">Mechanosensitive ion channel</fullName>
    </submittedName>
</protein>
<dbReference type="InterPro" id="IPR010920">
    <property type="entry name" value="LSM_dom_sf"/>
</dbReference>
<reference evidence="4" key="1">
    <citation type="submission" date="2019-02" db="EMBL/GenBank/DDBJ databases">
        <title>Glaciihabitans arcticus sp. nov., a psychrotolerant bacterium isolated from polar soil.</title>
        <authorList>
            <person name="Dahal R.H."/>
        </authorList>
    </citation>
    <scope>NUCLEOTIDE SEQUENCE [LARGE SCALE GENOMIC DNA]</scope>
    <source>
        <strain evidence="4">RP-3-7</strain>
    </source>
</reference>
<evidence type="ECO:0000313" key="4">
    <source>
        <dbReference type="Proteomes" id="UP000294194"/>
    </source>
</evidence>
<dbReference type="Proteomes" id="UP000294194">
    <property type="component" value="Unassembled WGS sequence"/>
</dbReference>